<dbReference type="OrthoDB" id="279522at2"/>
<protein>
    <recommendedName>
        <fullName evidence="2">DUF1475 domain-containing protein</fullName>
    </recommendedName>
</protein>
<dbReference type="eggNOG" id="ENOG5032URI">
    <property type="taxonomic scope" value="Bacteria"/>
</dbReference>
<evidence type="ECO:0000313" key="1">
    <source>
        <dbReference type="EMBL" id="ACL46471.1"/>
    </source>
</evidence>
<sequence>MTAFRIFLIGLLTILMAYTGIVIANHGLGLLNIFFGDMAVMGWPGQFNLDFMLMLTLSALWVAWRHQFSSIGILLSMLALVGGSLFLTIYLLILSWQTNGDIKQLLLGMGRVQEGSNGT</sequence>
<gene>
    <name evidence="1" type="ordered locus">Cyan7425_4158</name>
</gene>
<name>B8HWP5_CYAP4</name>
<dbReference type="AlphaFoldDB" id="B8HWP5"/>
<proteinExistence type="predicted"/>
<dbReference type="EMBL" id="CP001344">
    <property type="protein sequence ID" value="ACL46471.1"/>
    <property type="molecule type" value="Genomic_DNA"/>
</dbReference>
<evidence type="ECO:0008006" key="2">
    <source>
        <dbReference type="Google" id="ProtNLM"/>
    </source>
</evidence>
<dbReference type="STRING" id="395961.Cyan7425_4158"/>
<dbReference type="HOGENOM" id="CLU_141643_0_0_3"/>
<dbReference type="KEGG" id="cyn:Cyan7425_4158"/>
<organism evidence="1">
    <name type="scientific">Cyanothece sp. (strain PCC 7425 / ATCC 29141)</name>
    <dbReference type="NCBI Taxonomy" id="395961"/>
    <lineage>
        <taxon>Bacteria</taxon>
        <taxon>Bacillati</taxon>
        <taxon>Cyanobacteriota</taxon>
        <taxon>Cyanophyceae</taxon>
        <taxon>Gomontiellales</taxon>
        <taxon>Cyanothecaceae</taxon>
        <taxon>Cyanothece</taxon>
    </lineage>
</organism>
<accession>B8HWP5</accession>
<reference evidence="1" key="1">
    <citation type="submission" date="2009-01" db="EMBL/GenBank/DDBJ databases">
        <title>Complete sequence of chromosome Cyanothece sp. PCC 7425.</title>
        <authorList>
            <consortium name="US DOE Joint Genome Institute"/>
            <person name="Lucas S."/>
            <person name="Copeland A."/>
            <person name="Lapidus A."/>
            <person name="Glavina del Rio T."/>
            <person name="Dalin E."/>
            <person name="Tice H."/>
            <person name="Bruce D."/>
            <person name="Goodwin L."/>
            <person name="Pitluck S."/>
            <person name="Sims D."/>
            <person name="Meineke L."/>
            <person name="Brettin T."/>
            <person name="Detter J.C."/>
            <person name="Han C."/>
            <person name="Larimer F."/>
            <person name="Land M."/>
            <person name="Hauser L."/>
            <person name="Kyrpides N."/>
            <person name="Ovchinnikova G."/>
            <person name="Liberton M."/>
            <person name="Stoeckel J."/>
            <person name="Banerjee A."/>
            <person name="Singh A."/>
            <person name="Page L."/>
            <person name="Sato H."/>
            <person name="Zhao L."/>
            <person name="Sherman L."/>
            <person name="Pakrasi H."/>
            <person name="Richardson P."/>
        </authorList>
    </citation>
    <scope>NUCLEOTIDE SEQUENCE</scope>
    <source>
        <strain evidence="1">PCC 7425</strain>
    </source>
</reference>